<sequence>MRANLFVILPLHCSHSEFLLVVLSSPSSCNKICQNLSRLSAISSSIRGSNSSSSSDNNLATTATSATARQQHQQTHQQHLAHTKWAQQQHHHAHYQMIINLVYNRLILGPKELAHDLIAATVHEMLHS</sequence>
<evidence type="ECO:0000313" key="3">
    <source>
        <dbReference type="EMBL" id="DAA03269.1"/>
    </source>
</evidence>
<feature type="signal peptide" evidence="2">
    <location>
        <begin position="1"/>
        <end position="16"/>
    </location>
</feature>
<accession>Q6IIJ7</accession>
<dbReference type="AlphaFoldDB" id="Q6IIJ7"/>
<feature type="compositionally biased region" description="Low complexity" evidence="1">
    <location>
        <begin position="47"/>
        <end position="80"/>
    </location>
</feature>
<feature type="chain" id="PRO_5004274543" evidence="2">
    <location>
        <begin position="17"/>
        <end position="128"/>
    </location>
</feature>
<feature type="region of interest" description="Disordered" evidence="1">
    <location>
        <begin position="47"/>
        <end position="83"/>
    </location>
</feature>
<keyword evidence="2" id="KW-0732">Signal</keyword>
<evidence type="ECO:0000256" key="2">
    <source>
        <dbReference type="SAM" id="SignalP"/>
    </source>
</evidence>
<gene>
    <name evidence="3" type="ORF">HDC17859</name>
</gene>
<organism evidence="3">
    <name type="scientific">Drosophila melanogaster</name>
    <name type="common">Fruit fly</name>
    <dbReference type="NCBI Taxonomy" id="7227"/>
    <lineage>
        <taxon>Eukaryota</taxon>
        <taxon>Metazoa</taxon>
        <taxon>Ecdysozoa</taxon>
        <taxon>Arthropoda</taxon>
        <taxon>Hexapoda</taxon>
        <taxon>Insecta</taxon>
        <taxon>Pterygota</taxon>
        <taxon>Neoptera</taxon>
        <taxon>Endopterygota</taxon>
        <taxon>Diptera</taxon>
        <taxon>Brachycera</taxon>
        <taxon>Muscomorpha</taxon>
        <taxon>Ephydroidea</taxon>
        <taxon>Drosophilidae</taxon>
        <taxon>Drosophila</taxon>
        <taxon>Sophophora</taxon>
    </lineage>
</organism>
<protein>
    <submittedName>
        <fullName evidence="3">HDC17859</fullName>
    </submittedName>
</protein>
<name>Q6IIJ7_DROME</name>
<reference evidence="3" key="1">
    <citation type="journal article" date="2003" name="Genome Biol.">
        <title>An integrated gene annotation and transcriptional profiling approach towards the full gene content of the Drosophila genome.</title>
        <authorList>
            <person name="Hild M."/>
            <person name="Beckmann B."/>
            <person name="Haas S.A."/>
            <person name="Koch B."/>
            <person name="Solovyev V."/>
            <person name="Busold C."/>
            <person name="Fellenberg K."/>
            <person name="Boutros M."/>
            <person name="Vingron M."/>
            <person name="Sauer F."/>
            <person name="Hoheisel J.D."/>
            <person name="Paro R."/>
        </authorList>
    </citation>
    <scope>NUCLEOTIDE SEQUENCE</scope>
</reference>
<proteinExistence type="predicted"/>
<evidence type="ECO:0000256" key="1">
    <source>
        <dbReference type="SAM" id="MobiDB-lite"/>
    </source>
</evidence>
<dbReference type="EMBL" id="BK003069">
    <property type="protein sequence ID" value="DAA03269.1"/>
    <property type="molecule type" value="Genomic_DNA"/>
</dbReference>